<feature type="compositionally biased region" description="Basic and acidic residues" evidence="4">
    <location>
        <begin position="1332"/>
        <end position="1341"/>
    </location>
</feature>
<feature type="compositionally biased region" description="Basic and acidic residues" evidence="4">
    <location>
        <begin position="1470"/>
        <end position="1485"/>
    </location>
</feature>
<feature type="compositionally biased region" description="Polar residues" evidence="4">
    <location>
        <begin position="458"/>
        <end position="487"/>
    </location>
</feature>
<feature type="compositionally biased region" description="Basic and acidic residues" evidence="4">
    <location>
        <begin position="1702"/>
        <end position="1711"/>
    </location>
</feature>
<feature type="region of interest" description="Disordered" evidence="4">
    <location>
        <begin position="524"/>
        <end position="589"/>
    </location>
</feature>
<dbReference type="SMART" id="SM00214">
    <property type="entry name" value="VWC"/>
    <property type="match status" value="3"/>
</dbReference>
<keyword evidence="3" id="KW-0732">Signal</keyword>
<name>A0AAN8PB62_POLSC</name>
<evidence type="ECO:0000259" key="5">
    <source>
        <dbReference type="PROSITE" id="PS50184"/>
    </source>
</evidence>
<feature type="compositionally biased region" description="Basic and acidic residues" evidence="4">
    <location>
        <begin position="1205"/>
        <end position="1235"/>
    </location>
</feature>
<feature type="compositionally biased region" description="Basic and acidic residues" evidence="4">
    <location>
        <begin position="1592"/>
        <end position="1606"/>
    </location>
</feature>
<feature type="compositionally biased region" description="Low complexity" evidence="4">
    <location>
        <begin position="1056"/>
        <end position="1066"/>
    </location>
</feature>
<feature type="compositionally biased region" description="Polar residues" evidence="4">
    <location>
        <begin position="327"/>
        <end position="338"/>
    </location>
</feature>
<feature type="compositionally biased region" description="Basic and acidic residues" evidence="4">
    <location>
        <begin position="826"/>
        <end position="838"/>
    </location>
</feature>
<dbReference type="PROSITE" id="PS50184">
    <property type="entry name" value="VWFC_2"/>
    <property type="match status" value="2"/>
</dbReference>
<feature type="region of interest" description="Disordered" evidence="4">
    <location>
        <begin position="1630"/>
        <end position="1932"/>
    </location>
</feature>
<feature type="compositionally biased region" description="Basic and acidic residues" evidence="4">
    <location>
        <begin position="1364"/>
        <end position="1394"/>
    </location>
</feature>
<feature type="compositionally biased region" description="Basic and acidic residues" evidence="4">
    <location>
        <begin position="1513"/>
        <end position="1551"/>
    </location>
</feature>
<feature type="compositionally biased region" description="Basic and acidic residues" evidence="4">
    <location>
        <begin position="688"/>
        <end position="697"/>
    </location>
</feature>
<evidence type="ECO:0000256" key="2">
    <source>
        <dbReference type="ARBA" id="ARBA00022525"/>
    </source>
</evidence>
<feature type="compositionally biased region" description="Basic and acidic residues" evidence="4">
    <location>
        <begin position="1258"/>
        <end position="1288"/>
    </location>
</feature>
<accession>A0AAN8PB62</accession>
<feature type="compositionally biased region" description="Basic and acidic residues" evidence="4">
    <location>
        <begin position="1311"/>
        <end position="1323"/>
    </location>
</feature>
<feature type="compositionally biased region" description="Basic and acidic residues" evidence="4">
    <location>
        <begin position="663"/>
        <end position="678"/>
    </location>
</feature>
<reference evidence="6 7" key="1">
    <citation type="submission" date="2023-10" db="EMBL/GenBank/DDBJ databases">
        <title>Genomes of two closely related lineages of the louse Polyplax serrata with different host specificities.</title>
        <authorList>
            <person name="Martinu J."/>
            <person name="Tarabai H."/>
            <person name="Stefka J."/>
            <person name="Hypsa V."/>
        </authorList>
    </citation>
    <scope>NUCLEOTIDE SEQUENCE [LARGE SCALE GENOMIC DNA]</scope>
    <source>
        <strain evidence="6">HR10_N</strain>
    </source>
</reference>
<keyword evidence="2" id="KW-0964">Secreted</keyword>
<feature type="compositionally biased region" description="Low complexity" evidence="4">
    <location>
        <begin position="1652"/>
        <end position="1661"/>
    </location>
</feature>
<feature type="compositionally biased region" description="Basic and acidic residues" evidence="4">
    <location>
        <begin position="773"/>
        <end position="785"/>
    </location>
</feature>
<evidence type="ECO:0000313" key="7">
    <source>
        <dbReference type="Proteomes" id="UP001372834"/>
    </source>
</evidence>
<feature type="compositionally biased region" description="Basic and acidic residues" evidence="4">
    <location>
        <begin position="1681"/>
        <end position="1693"/>
    </location>
</feature>
<proteinExistence type="predicted"/>
<feature type="compositionally biased region" description="Basic and acidic residues" evidence="4">
    <location>
        <begin position="904"/>
        <end position="913"/>
    </location>
</feature>
<feature type="compositionally biased region" description="Basic and acidic residues" evidence="4">
    <location>
        <begin position="1173"/>
        <end position="1182"/>
    </location>
</feature>
<dbReference type="PANTHER" id="PTHR46698">
    <property type="entry name" value="CROSSVEINLESS 2"/>
    <property type="match status" value="1"/>
</dbReference>
<gene>
    <name evidence="6" type="ORF">RUM43_005391</name>
</gene>
<dbReference type="SUPFAM" id="SSF57603">
    <property type="entry name" value="FnI-like domain"/>
    <property type="match status" value="3"/>
</dbReference>
<feature type="domain" description="VWFC" evidence="5">
    <location>
        <begin position="232"/>
        <end position="297"/>
    </location>
</feature>
<sequence>MSPARCHSAVLLAADRKAGVDIFNSDLLFAADPNGCYYNFEHYNEGERIITNEPCLNCTCRNRIFMCYLRVCPFTKEIGQNCTIEKVPGQCCPIITCPEVPVHLLASSTTEHSGGNKVPGAYHGYKGTAVGQLDNNGCIIDGDFYPNGAQVPGSPEKPCELCYCIRNKTACIMQECALHVDGCRPVYEDGQCFPVRYQCDDSPYEDEPTTTFRPPPTPGLVLTTTSADPLECTYNNEIFADGSRIGTEDPCEHCYCLKGKIACAVQECGAPLEKEGQNCTALPPAPGKCCPDSYQCDDVIIKAPETNILKKDEKYPPKQFGTHDITLPSQSINPSTEGFLSENKHGQSTTESVDVHDKNTQQPGDASLTQKGSHPSDSTQKPDNTVTESNVPLEPSNEVDPSKQTSHYPLDPPNGDRIVFPDTPIKGQVFIKPNKEQETTENEHEGSLYGQPSEKEPTSLTDSPLQETNTMDKNNSLPESDSLTYNGNELPPKHTKDTDAPNTQDPLLDKLHNIIQDVQAQVNDGNTSSIPEDTAYGTTNQSQTGHFTERPEILSHTQHSSQETQTIPEMQTEKPTKTNYPPQQPDNNIINKIHGIINGIYSQVTSTISPVKHETHNNITGQYNKPGEKPGDSQYPHGTEDYTEGATGRPDEKYPDGQQPVDEFGRPIDKDEHPEKYKPGYKPGQKPGDSKYPHGTEEYPEGATGRPDEKYPDGQQPVDEFGRPIDKDEHPQKYKPGQKPGDSQYPHGTEEYPEGATGRPHEKYPGGQQPVDEFGRPIDKDEHPQKYKPGQKPGDSQYPHGTEEYPEGATGRPHEKYPDGQQPVDELGRPIDKDEHPQKYKPGQKPGDSKYPHGTEEYPEGATGRPDEKYPDGQQPVDEFGRPIDKEQHPEKYKPGYKPGQKPGDSKYPHGTEEYPEGATGRPDEKYPDGQQPVDEYGRPIDKDEHPQKYKPGQKPGDSKYPHGTEEYPEGATGRPDEKYPDGQQPVDEYGRPIDKDQHPEKYKPGQKPGDSKYPHGTEEYPDGATGRPDEKYPDGQQPVDEYGRPIDKDQHPQKYKPGYKPGQKPGDTKYPHGTEEYPEGATGRPDEKYPDGQQPVDEFGRPIDKDERPQKYKPGQKPGDSKYPHGTEEYPEGATGRPDEKYPDGQQPVDEFGRPIDKDQHPQKYKPGQKPGDAKHPHGTEEYPDGATGRPDEKYPDGQQPVDEYGRPIDKDQHPEKYKPGQKPGDSKYPHGTEEYPEGATGRPDEKYPDGQQPVDEYGRPIDKDQHPEKYKPGQKPGDSKYPHGTEEYPEGATGRPDEKYPDGQQPVDEYGRPIDKDEHPQKYKPGQKPGDAKHPHGTEEYPDGATGRPDEKYPDGQQPVDEYGRPIDKDQHPEKYKPGQKPGDSKYPHGTEEYPEGATGRPDEKYPDGQQPVDEYGRPIDKDEHPQKYKPGQKPGDSKYPHGTEEYPEGATGRPDEKYPDGQQPVDEYGRPIDKDQHPEKYKPGYKPGQKPGDAKHPHGTEEYPDGATGRPDEKYPEGATGRPDDKYPDGQKPVDEFGRPIDNDEHPQKYKPGYKPGQKPGDSQYPHGTEEYPEGATAYEPTLMPHGQQTDHENDTTRPHDNNRPTNDILSQIHGIVQDLYNQVTSTIMPQKEYESTPTSMESYDPNKKTNSTNDKNTPVVSIGTQETHPAGQEPVDEYGRPIDKDEHPQKYKPGQKPGDSKYPHGTEEYPEGATGRPDDRHPEGATGRPDEKYPDGQQPVDEFGRPIDKDEHPQKYKPGQKPGDSKYPHGTEEYPEGATGRPDEKYPDGQQPVDEFGRPIDKEQHPEKYKPGYKPGQKPGDSKYPHGTEKYPEGATGRPTRNILIHNRHHTTPTKKTATKRHDRNPTPQNRKNQNHTGRPRENRGNNLDEFGRPIDKENILRNTNQDKTRDLNIHTELRVPRRSYRTT</sequence>
<evidence type="ECO:0000256" key="3">
    <source>
        <dbReference type="ARBA" id="ARBA00022729"/>
    </source>
</evidence>
<feature type="compositionally biased region" description="Basic and acidic residues" evidence="4">
    <location>
        <begin position="1067"/>
        <end position="1076"/>
    </location>
</feature>
<feature type="compositionally biased region" description="Polar residues" evidence="4">
    <location>
        <begin position="524"/>
        <end position="546"/>
    </location>
</feature>
<dbReference type="GO" id="GO:0005576">
    <property type="term" value="C:extracellular region"/>
    <property type="evidence" value="ECO:0007669"/>
    <property type="project" value="UniProtKB-SubCell"/>
</dbReference>
<evidence type="ECO:0000256" key="1">
    <source>
        <dbReference type="ARBA" id="ARBA00004613"/>
    </source>
</evidence>
<dbReference type="Proteomes" id="UP001372834">
    <property type="component" value="Unassembled WGS sequence"/>
</dbReference>
<feature type="compositionally biased region" description="Polar residues" evidence="4">
    <location>
        <begin position="1870"/>
        <end position="1881"/>
    </location>
</feature>
<feature type="compositionally biased region" description="Basic and acidic residues" evidence="4">
    <location>
        <begin position="1824"/>
        <end position="1836"/>
    </location>
</feature>
<feature type="region of interest" description="Disordered" evidence="4">
    <location>
        <begin position="616"/>
        <end position="1612"/>
    </location>
</feature>
<feature type="compositionally biased region" description="Basic and acidic residues" evidence="4">
    <location>
        <begin position="989"/>
        <end position="1019"/>
    </location>
</feature>
<feature type="compositionally biased region" description="Basic and acidic residues" evidence="4">
    <location>
        <begin position="879"/>
        <end position="894"/>
    </location>
</feature>
<feature type="compositionally biased region" description="Basic residues" evidence="4">
    <location>
        <begin position="1850"/>
        <end position="1867"/>
    </location>
</feature>
<feature type="compositionally biased region" description="Basic and acidic residues" evidence="4">
    <location>
        <begin position="1746"/>
        <end position="1758"/>
    </location>
</feature>
<feature type="compositionally biased region" description="Basic and acidic residues" evidence="4">
    <location>
        <begin position="957"/>
        <end position="966"/>
    </location>
</feature>
<protein>
    <recommendedName>
        <fullName evidence="5">VWFC domain-containing protein</fullName>
    </recommendedName>
</protein>
<feature type="compositionally biased region" description="Basic and acidic residues" evidence="4">
    <location>
        <begin position="1042"/>
        <end position="1053"/>
    </location>
</feature>
<feature type="compositionally biased region" description="Basic and acidic residues" evidence="4">
    <location>
        <begin position="936"/>
        <end position="948"/>
    </location>
</feature>
<dbReference type="InterPro" id="IPR052424">
    <property type="entry name" value="Kielin_Chordin-BMP_Reg"/>
</dbReference>
<evidence type="ECO:0000313" key="6">
    <source>
        <dbReference type="EMBL" id="KAK6625100.1"/>
    </source>
</evidence>
<dbReference type="PANTHER" id="PTHR46698:SF3">
    <property type="entry name" value="TENECTIN ISOFORM 1-RELATED"/>
    <property type="match status" value="1"/>
</dbReference>
<feature type="compositionally biased region" description="Basic and acidic residues" evidence="4">
    <location>
        <begin position="1438"/>
        <end position="1447"/>
    </location>
</feature>
<dbReference type="EMBL" id="JAWJWE010000037">
    <property type="protein sequence ID" value="KAK6625100.1"/>
    <property type="molecule type" value="Genomic_DNA"/>
</dbReference>
<comment type="subcellular location">
    <subcellularLocation>
        <location evidence="1">Secreted</location>
    </subcellularLocation>
</comment>
<dbReference type="InterPro" id="IPR001007">
    <property type="entry name" value="VWF_dom"/>
</dbReference>
<feature type="compositionally biased region" description="Basic and acidic residues" evidence="4">
    <location>
        <begin position="1152"/>
        <end position="1163"/>
    </location>
</feature>
<feature type="compositionally biased region" description="Polar residues" evidence="4">
    <location>
        <begin position="555"/>
        <end position="569"/>
    </location>
</feature>
<feature type="compositionally biased region" description="Basic and acidic residues" evidence="4">
    <location>
        <begin position="1799"/>
        <end position="1814"/>
    </location>
</feature>
<feature type="compositionally biased region" description="Basic and acidic residues" evidence="4">
    <location>
        <begin position="1099"/>
        <end position="1111"/>
    </location>
</feature>
<dbReference type="Gene3D" id="2.10.70.10">
    <property type="entry name" value="Complement Module, domain 1"/>
    <property type="match status" value="1"/>
</dbReference>
<feature type="compositionally biased region" description="Basic and acidic residues" evidence="4">
    <location>
        <begin position="1120"/>
        <end position="1129"/>
    </location>
</feature>
<feature type="region of interest" description="Disordered" evidence="4">
    <location>
        <begin position="310"/>
        <end position="506"/>
    </location>
</feature>
<feature type="compositionally biased region" description="Basic and acidic residues" evidence="4">
    <location>
        <begin position="1894"/>
        <end position="1924"/>
    </location>
</feature>
<feature type="compositionally biased region" description="Basic and acidic residues" evidence="4">
    <location>
        <begin position="847"/>
        <end position="856"/>
    </location>
</feature>
<feature type="compositionally biased region" description="Polar residues" evidence="4">
    <location>
        <begin position="360"/>
        <end position="390"/>
    </location>
</feature>
<comment type="caution">
    <text evidence="6">The sequence shown here is derived from an EMBL/GenBank/DDBJ whole genome shotgun (WGS) entry which is preliminary data.</text>
</comment>
<feature type="domain" description="VWFC" evidence="5">
    <location>
        <begin position="34"/>
        <end position="98"/>
    </location>
</feature>
<feature type="compositionally biased region" description="Basic and acidic residues" evidence="4">
    <location>
        <begin position="1495"/>
        <end position="1504"/>
    </location>
</feature>
<organism evidence="6 7">
    <name type="scientific">Polyplax serrata</name>
    <name type="common">Common mouse louse</name>
    <dbReference type="NCBI Taxonomy" id="468196"/>
    <lineage>
        <taxon>Eukaryota</taxon>
        <taxon>Metazoa</taxon>
        <taxon>Ecdysozoa</taxon>
        <taxon>Arthropoda</taxon>
        <taxon>Hexapoda</taxon>
        <taxon>Insecta</taxon>
        <taxon>Pterygota</taxon>
        <taxon>Neoptera</taxon>
        <taxon>Paraneoptera</taxon>
        <taxon>Psocodea</taxon>
        <taxon>Troctomorpha</taxon>
        <taxon>Phthiraptera</taxon>
        <taxon>Anoplura</taxon>
        <taxon>Polyplacidae</taxon>
        <taxon>Polyplax</taxon>
    </lineage>
</organism>
<feature type="compositionally biased region" description="Polar residues" evidence="4">
    <location>
        <begin position="1662"/>
        <end position="1671"/>
    </location>
</feature>
<feature type="compositionally biased region" description="Basic and acidic residues" evidence="4">
    <location>
        <begin position="433"/>
        <end position="446"/>
    </location>
</feature>
<dbReference type="Gene3D" id="6.20.200.20">
    <property type="match status" value="1"/>
</dbReference>
<feature type="compositionally biased region" description="Basic and acidic residues" evidence="4">
    <location>
        <begin position="720"/>
        <end position="732"/>
    </location>
</feature>
<evidence type="ECO:0000256" key="4">
    <source>
        <dbReference type="SAM" id="MobiDB-lite"/>
    </source>
</evidence>
<feature type="compositionally biased region" description="Low complexity" evidence="4">
    <location>
        <begin position="1553"/>
        <end position="1564"/>
    </location>
</feature>
<feature type="compositionally biased region" description="Basic and acidic residues" evidence="4">
    <location>
        <begin position="1720"/>
        <end position="1738"/>
    </location>
</feature>
<feature type="compositionally biased region" description="Basic and acidic residues" evidence="4">
    <location>
        <begin position="1767"/>
        <end position="1776"/>
    </location>
</feature>
<feature type="compositionally biased region" description="Basic and acidic residues" evidence="4">
    <location>
        <begin position="1417"/>
        <end position="1429"/>
    </location>
</feature>